<reference evidence="1" key="1">
    <citation type="submission" date="2013-07" db="EMBL/GenBank/DDBJ databases">
        <title>Sub-species coevolution in mutualistic symbiosis.</title>
        <authorList>
            <person name="Murfin K."/>
            <person name="Klassen J."/>
            <person name="Lee M."/>
            <person name="Forst S."/>
            <person name="Stock P."/>
            <person name="Goodrich-Blair H."/>
        </authorList>
    </citation>
    <scope>NUCLEOTIDE SEQUENCE [LARGE SCALE GENOMIC DNA]</scope>
    <source>
        <strain evidence="1">Intermedium</strain>
    </source>
</reference>
<dbReference type="Proteomes" id="UP000028480">
    <property type="component" value="Unassembled WGS sequence"/>
</dbReference>
<accession>A0A077QL94</accession>
<dbReference type="EMBL" id="CBTB010000203">
    <property type="protein sequence ID" value="CDH33988.1"/>
    <property type="molecule type" value="Genomic_DNA"/>
</dbReference>
<protein>
    <submittedName>
        <fullName evidence="1">Uncharacterized protein</fullName>
    </submittedName>
</protein>
<evidence type="ECO:0000313" key="1">
    <source>
        <dbReference type="EMBL" id="CDH33988.1"/>
    </source>
</evidence>
<proteinExistence type="predicted"/>
<gene>
    <name evidence="1" type="ORF">XBI1_2810067</name>
</gene>
<name>A0A077QL94_XENBV</name>
<organism evidence="1">
    <name type="scientific">Xenorhabdus bovienii str. Intermedium</name>
    <dbReference type="NCBI Taxonomy" id="1379677"/>
    <lineage>
        <taxon>Bacteria</taxon>
        <taxon>Pseudomonadati</taxon>
        <taxon>Pseudomonadota</taxon>
        <taxon>Gammaproteobacteria</taxon>
        <taxon>Enterobacterales</taxon>
        <taxon>Morganellaceae</taxon>
        <taxon>Xenorhabdus</taxon>
    </lineage>
</organism>
<dbReference type="AlphaFoldDB" id="A0A077QL94"/>
<sequence>MICFTHALTSLINALSISHFHTFPSLIKTIRFYLNLFIDITLKTNYQHPQ</sequence>
<dbReference type="HOGENOM" id="CLU_3124207_0_0_6"/>
<comment type="caution">
    <text evidence="1">The sequence shown here is derived from an EMBL/GenBank/DDBJ whole genome shotgun (WGS) entry which is preliminary data.</text>
</comment>